<sequence>MRHKILFFLLFNVSLFSQIQTNTLETGFFGPFIPQQNILWNSIQTKKEAFDKKIQKEYDLIKDCPNKTNLDTLNGKLIYEELINNTIKANKASRFDALGHDYINEQIAKYINGVKSFGSIIISEIGGFANMTRDYFKNFKDNFREIGGVHAIDEHAEDVTAVMIGGDPTKFQRGVFVGKNLNNNVIGQYSVSGGIGSLRDYKEELKKDPSKFFAINCSWGAPFQWTVTEGIPYWRGGFNGDDYLDRLKDISYKEKEYNQFSYLNNNQAVLLFAAGNHGHRGSEEIDSKIQLGSDIYVDDQNGKKIKIPYGSNGVLYPKPSQINGSINSYAGGKNLITVGATSMLNDAGNYSVTEYTSIGPTTDGRIKPDICAEGQTIDFNFKKEEGTSFATPLVSSIVSAFSEEYKINNGQYPTATTIKASLINSALDIGDPGPDYMSGWGQCNGEELFRYAAKNALVIQDVKTLRASSEIIYKIPLYYPGGDVPKITAAWMDEDFGFGLNANIDLSLQSQQGDIYQPYILDAKNPKKPAINGIDKINTVEQISPEYLSKGYYTLIVKGESLKGNQLACPLSIVMSGFLPYVTIDMDVANAQGNVGDLFKIGFVQEANPLDNKVQTVEFVKAILTNKKSGNNYELSKDSGLCLLGDVCFFKGLNEIGQYDVEIFVKIINTDGLVVESSQKFRRVYEVIGNFTMPTVDFDVPDLELVPGQFEPAYINIQAEDTDSNNYPQKFDLVLNYNGKEITLGGQELKCKGDFISKKIEINFPGTFYFTIKDKLNNRKLDSNKETLSYAFTVADKKITLDFTKPDCEDNFKVLVKNPSPDVVDYEWTKFTSSGGTVAEKTITTELPLKNSEYIAVKVKENSKNNYFVISDQTFKKFLRYNDTNGTNFKPTVEEYKQDPTVLLPGDFVFYYDTTSRKIISKSNKNYGLKFVGGAVVCSTIDQADLFDLSRDSNKNVLYTVKNVTTNSYLNITKEGTIEISSTEKKLMLSMGLKSTPSNSDKVDLPNSEIPAISLTESTAEFCPAKGTSSFTLTAQATDPSKQNVLQNLLSSNPNATVQFIKDGVVQQNSKSLTTTGTSSGIYQAVVTTGSCYKRSEADFVKSCNQEENESYDNTPKPGPGGGALVAIAGAAGATIAGSGQFVVGVLGGLFAIPSGFVSYTPSGNSLKTRFSTVKIEDNTNVLFTNSYTEYKDYDLGTTSQVSLTSGVDYYFSAAQSNNDGTTSFNKPKFFIDLNNDGILEASEDVLFKSVLVSGRYKFTLPTNFRVNASTKALLYASSNSAKQEIILKIQLEVKTRFTKVEVKETAGTVLFTYNFPSPYNGYANYDISSAAPVAIYTAGQNYQFLPTQNNSDGSTSYGKPNFFVDLNGDGILQNSEDLLLSSNLVAGRYDFQIPSCCVGTGAVLAKYVAIAGSAKQEILFRVSLLKTRFNQITITDSSGSKIYDKRFVGFYGSYSDYDMMSKSSYTIFKSGETYTFSSTQTNSNGSSVFGKPKFYLDFNKDENFTEDENVLKDAILRNGNYDFVINSKNTTGSYNAMYVAISGKAQQKIKFNTNYKFVPNFSTTISGNPKLCANDTQRYLVNITGDTTIGYKYIWYLNNIRQSTNSSDITFTGAVLNTGDTLKSVVFTDLDPTTTKEVSLVIEKQTSPSNIVINGVRPFCSNDDNLSLTLNITGGSGTFIYKWYKNGIKLVEGTDMSAFALIPMEWSNNDRIKASVSYQCTSGSWIETFSEEHTVVKNTSPSAVAVTGLRAFCNSDLISLSANITGGSGRFFYYWTKNGIRVSEGYDKSTYILEGNQWSNGDKLKLVVSYQCISGSWVERPSQEYTVEKYTSPTSLAVNGLAPFLASDSLNLSLTQTGGTGSYYYYWTKNGTRVYEGYGLSTYTLQGSQWSNGDKLRVGIAYQCVAGNWIDILSPEYTIDERTAPTSVSFSGLGTLSGCETSYRVSANTVGGVGCDRLYYIWYKNGQRVTEGFDKANYTVDNTNWSNGDKLKLQVDYLTRIGGSWSNLYSQESTIVKNSSPSSLAISGLKPFCDSDGISLSANITGGSGRFFYYWTKNGIRVSEGYDKSTYTLQGNQWSNGDKLKMVVSYQCASGSWIETASQEYSVNKNIRPLNVYVNGLRTLGTCESGLDLNIVTEGGNGSFYYVWLKNDIRIAEGYDKRNYRLNRNDWTNGDKLKVLVQVQCATGFFDGTITYDLPITISNIPNIPIVNKEIIQLCSNEETSVTVSGFDSGDQIRWYKNNVLTQETSKDFYLQSNSWNNGDVISAEFVRNNCVSPRKNITVYKNTSPSAIAVTGLRAFCNSDLISLSANITGGSGRFFYYWTKNGTRVSEGYDKSTYILEGNQWSNGDKLKLVVSYQCISGSWVERPSQEYTVEKYTSPTSLAVNGLAPFLASDSLNLSLTQTGGTGSYYYYWTKNGTRVYEGYGLSTYTLQGSQWSNGDKLRVGIAYQCVAGNWIDILSPEYTIDERTAPTSVSFSGLGTLSGCETSYRVSANTVGGVGCDRLYYIWYKNGQRVTEGFDKANYTVDNTNWSNGDKLKLQVDYLTRIGGSWSNLYSQESTIVKNSSPSSLAISGLKPFCDSDGISLSANITGGSGRFFYYWTKNGTRVSEGYDKSTYTLQGNQWSNGDKLKMVVSYQCASGSWIETPSQEYTIVKNTSPNAVAVTGLRAFCDSDGISLSANVTGGSGRFFYYWTKNGTRVSEGYDKSNYTLQGNQWNNGDRLKLVVSYQCVSGSWIETASQEYNLDKYTSPSTVAIAGLRSFCNSEELSLTANLTGGTANFYYYWTKNDVRVHEGYGRSTYTLKGSEWSNGDKIRLVASYQCISGTWIETSSQSYIVEKNTSPSSVAISGLRILYGSGDASSLSASLTGGSGNYYYYWTKNGVRVYEGYGRSSYTLKGSEWANGDKIKLVASYQCVSGAWIETHSQEYTVQKREIPNLVYDYDYNWPGFHVFIWKYNNGEVVKGKDVAEVTWSWDQMGFPDQNFSRTYYPGETDGITESRSTFLMNCLFGKRGNVTSKLKMRDGRVYVIQIYIPCYGGDNPVVVASSRLDQTQVVSTNNNKCKVYPNYISQNEEVINLDCESYEDIKEVVLVNAIGQRFELKFDKTAKKIYLPINMKNGMYYINLERYQAENSVYKILVK</sequence>
<dbReference type="SUPFAM" id="SSF52743">
    <property type="entry name" value="Subtilisin-like"/>
    <property type="match status" value="1"/>
</dbReference>
<reference evidence="3" key="1">
    <citation type="submission" date="2018-12" db="EMBL/GenBank/DDBJ databases">
        <title>Draft genome sequence of Flaovobacterium columnare BGFS27 isolated from channel catfish in Alabama.</title>
        <authorList>
            <person name="Cai W."/>
            <person name="Arias C."/>
        </authorList>
    </citation>
    <scope>NUCLEOTIDE SEQUENCE [LARGE SCALE GENOMIC DNA]</scope>
    <source>
        <strain evidence="3">BGFS27</strain>
    </source>
</reference>
<keyword evidence="1" id="KW-0732">Signal</keyword>
<dbReference type="InterPro" id="IPR000209">
    <property type="entry name" value="Peptidase_S8/S53_dom"/>
</dbReference>
<accession>A0AA94F383</accession>
<proteinExistence type="predicted"/>
<comment type="caution">
    <text evidence="3">The sequence shown here is derived from an EMBL/GenBank/DDBJ whole genome shotgun (WGS) entry which is preliminary data.</text>
</comment>
<dbReference type="EMBL" id="RWGX01000004">
    <property type="protein sequence ID" value="RVU88382.1"/>
    <property type="molecule type" value="Genomic_DNA"/>
</dbReference>
<dbReference type="InterPro" id="IPR036852">
    <property type="entry name" value="Peptidase_S8/S53_dom_sf"/>
</dbReference>
<feature type="signal peptide" evidence="1">
    <location>
        <begin position="1"/>
        <end position="19"/>
    </location>
</feature>
<dbReference type="Pfam" id="PF00082">
    <property type="entry name" value="Peptidase_S8"/>
    <property type="match status" value="1"/>
</dbReference>
<gene>
    <name evidence="3" type="ORF">EJB19_09465</name>
</gene>
<organism evidence="3">
    <name type="scientific">Flavobacterium columnare</name>
    <dbReference type="NCBI Taxonomy" id="996"/>
    <lineage>
        <taxon>Bacteria</taxon>
        <taxon>Pseudomonadati</taxon>
        <taxon>Bacteroidota</taxon>
        <taxon>Flavobacteriia</taxon>
        <taxon>Flavobacteriales</taxon>
        <taxon>Flavobacteriaceae</taxon>
        <taxon>Flavobacterium</taxon>
    </lineage>
</organism>
<feature type="domain" description="Peptidase S8/S53" evidence="2">
    <location>
        <begin position="150"/>
        <end position="441"/>
    </location>
</feature>
<dbReference type="Gene3D" id="2.60.120.380">
    <property type="match status" value="1"/>
</dbReference>
<dbReference type="GO" id="GO:0004252">
    <property type="term" value="F:serine-type endopeptidase activity"/>
    <property type="evidence" value="ECO:0007669"/>
    <property type="project" value="InterPro"/>
</dbReference>
<dbReference type="RefSeq" id="WP_127822153.1">
    <property type="nucleotide sequence ID" value="NZ_RWGX02000012.1"/>
</dbReference>
<evidence type="ECO:0000256" key="1">
    <source>
        <dbReference type="SAM" id="SignalP"/>
    </source>
</evidence>
<dbReference type="GO" id="GO:0006508">
    <property type="term" value="P:proteolysis"/>
    <property type="evidence" value="ECO:0007669"/>
    <property type="project" value="InterPro"/>
</dbReference>
<protein>
    <recommendedName>
        <fullName evidence="2">Peptidase S8/S53 domain-containing protein</fullName>
    </recommendedName>
</protein>
<evidence type="ECO:0000313" key="3">
    <source>
        <dbReference type="EMBL" id="RVU88382.1"/>
    </source>
</evidence>
<name>A0AA94F383_9FLAO</name>
<evidence type="ECO:0000259" key="2">
    <source>
        <dbReference type="Pfam" id="PF00082"/>
    </source>
</evidence>
<feature type="chain" id="PRO_5043279436" description="Peptidase S8/S53 domain-containing protein" evidence="1">
    <location>
        <begin position="20"/>
        <end position="3144"/>
    </location>
</feature>
<dbReference type="Gene3D" id="3.40.50.200">
    <property type="entry name" value="Peptidase S8/S53 domain"/>
    <property type="match status" value="1"/>
</dbReference>